<dbReference type="OrthoDB" id="2579918at2"/>
<organism evidence="2 3">
    <name type="scientific">Cohnella abietis</name>
    <dbReference type="NCBI Taxonomy" id="2507935"/>
    <lineage>
        <taxon>Bacteria</taxon>
        <taxon>Bacillati</taxon>
        <taxon>Bacillota</taxon>
        <taxon>Bacilli</taxon>
        <taxon>Bacillales</taxon>
        <taxon>Paenibacillaceae</taxon>
        <taxon>Cohnella</taxon>
    </lineage>
</organism>
<dbReference type="KEGG" id="cohn:KCTCHS21_60170"/>
<dbReference type="InterPro" id="IPR041657">
    <property type="entry name" value="HTH_17"/>
</dbReference>
<dbReference type="InterPro" id="IPR009061">
    <property type="entry name" value="DNA-bd_dom_put_sf"/>
</dbReference>
<dbReference type="Pfam" id="PF12728">
    <property type="entry name" value="HTH_17"/>
    <property type="match status" value="1"/>
</dbReference>
<accession>A0A3T1DF71</accession>
<proteinExistence type="predicted"/>
<evidence type="ECO:0000259" key="1">
    <source>
        <dbReference type="Pfam" id="PF12728"/>
    </source>
</evidence>
<protein>
    <recommendedName>
        <fullName evidence="1">Helix-turn-helix domain-containing protein</fullName>
    </recommendedName>
</protein>
<dbReference type="SUPFAM" id="SSF53850">
    <property type="entry name" value="Periplasmic binding protein-like II"/>
    <property type="match status" value="1"/>
</dbReference>
<dbReference type="SUPFAM" id="SSF46955">
    <property type="entry name" value="Putative DNA-binding domain"/>
    <property type="match status" value="1"/>
</dbReference>
<name>A0A3T1DF71_9BACL</name>
<evidence type="ECO:0000313" key="3">
    <source>
        <dbReference type="Proteomes" id="UP000289856"/>
    </source>
</evidence>
<dbReference type="AlphaFoldDB" id="A0A3T1DF71"/>
<dbReference type="EMBL" id="AP019400">
    <property type="protein sequence ID" value="BBI36618.1"/>
    <property type="molecule type" value="Genomic_DNA"/>
</dbReference>
<sequence>MSQRHNHLLRLQEVMDLLGVSRATIDRWRRDKQLPHIKIGKEILVDKHKLDTWIQQHSRAIPSPVSPLPPMPPRVEHSSSRTIVVGYQSGAALLWSPLIIKQLGFFEEELRAISPGIDYHVRWVNAPNGIELVEDIIAGRVNIASIGDYPMIASIALSRILPRFRPLMLAFDGKTRNGEGISLVVPANSSAYRPEEFSAVKIATVGHSSASYRLSEWEKGLGLEFNPVVHRTMGDCMNGILDGSIGASMLWEPYLSWAKALGAGIPLQSEGVSSDYLTGLISDNEWAHNNEDVVIAYLKAHLRAHEFIRQEPDRASSLVQAGSGFPISVIASVLSRIRWDASFYNKDLMTLNQLGESQMDLLQSHETHRGGFEFDKRFLQEAVEALKLPILPDSALPGEWSHEMLY</sequence>
<dbReference type="Proteomes" id="UP000289856">
    <property type="component" value="Chromosome"/>
</dbReference>
<dbReference type="PANTHER" id="PTHR30024:SF42">
    <property type="entry name" value="ALIPHATIC SULFONATES-BINDING PROTEIN-RELATED"/>
    <property type="match status" value="1"/>
</dbReference>
<reference evidence="2 3" key="1">
    <citation type="submission" date="2019-01" db="EMBL/GenBank/DDBJ databases">
        <title>Complete genome sequence of Cohnella hallensis HS21 isolated from Korean fir (Abies koreana) rhizospheric soil.</title>
        <authorList>
            <person name="Jiang L."/>
            <person name="Kang S.W."/>
            <person name="Kim S."/>
            <person name="Jung J."/>
            <person name="Kim C.Y."/>
            <person name="Kim D.H."/>
            <person name="Kim S.W."/>
            <person name="Lee J."/>
        </authorList>
    </citation>
    <scope>NUCLEOTIDE SEQUENCE [LARGE SCALE GENOMIC DNA]</scope>
    <source>
        <strain evidence="2 3">HS21</strain>
    </source>
</reference>
<dbReference type="GO" id="GO:0003677">
    <property type="term" value="F:DNA binding"/>
    <property type="evidence" value="ECO:0007669"/>
    <property type="project" value="InterPro"/>
</dbReference>
<feature type="domain" description="Helix-turn-helix" evidence="1">
    <location>
        <begin position="8"/>
        <end position="57"/>
    </location>
</feature>
<keyword evidence="3" id="KW-1185">Reference proteome</keyword>
<evidence type="ECO:0000313" key="2">
    <source>
        <dbReference type="EMBL" id="BBI36618.1"/>
    </source>
</evidence>
<gene>
    <name evidence="2" type="ORF">KCTCHS21_60170</name>
</gene>
<dbReference type="Gene3D" id="3.40.190.10">
    <property type="entry name" value="Periplasmic binding protein-like II"/>
    <property type="match status" value="2"/>
</dbReference>
<dbReference type="PANTHER" id="PTHR30024">
    <property type="entry name" value="ALIPHATIC SULFONATES-BINDING PROTEIN-RELATED"/>
    <property type="match status" value="1"/>
</dbReference>
<dbReference type="NCBIfam" id="TIGR01764">
    <property type="entry name" value="excise"/>
    <property type="match status" value="1"/>
</dbReference>
<dbReference type="InterPro" id="IPR010093">
    <property type="entry name" value="SinI_DNA-bd"/>
</dbReference>
<dbReference type="RefSeq" id="WP_130616110.1">
    <property type="nucleotide sequence ID" value="NZ_AP019400.1"/>
</dbReference>